<evidence type="ECO:0000313" key="3">
    <source>
        <dbReference type="Proteomes" id="UP000240322"/>
    </source>
</evidence>
<evidence type="ECO:0000256" key="1">
    <source>
        <dbReference type="SAM" id="Phobius"/>
    </source>
</evidence>
<accession>A0A2R6AX49</accession>
<dbReference type="EMBL" id="NEXE01000041">
    <property type="protein sequence ID" value="PSN90937.1"/>
    <property type="molecule type" value="Genomic_DNA"/>
</dbReference>
<feature type="transmembrane region" description="Helical" evidence="1">
    <location>
        <begin position="80"/>
        <end position="98"/>
    </location>
</feature>
<keyword evidence="1" id="KW-1133">Transmembrane helix</keyword>
<feature type="transmembrane region" description="Helical" evidence="1">
    <location>
        <begin position="31"/>
        <end position="49"/>
    </location>
</feature>
<name>A0A2R6AX49_9ARCH</name>
<comment type="caution">
    <text evidence="2">The sequence shown here is derived from an EMBL/GenBank/DDBJ whole genome shotgun (WGS) entry which is preliminary data.</text>
</comment>
<evidence type="ECO:0000313" key="2">
    <source>
        <dbReference type="EMBL" id="PSN90937.1"/>
    </source>
</evidence>
<keyword evidence="1" id="KW-0812">Transmembrane</keyword>
<dbReference type="AlphaFoldDB" id="A0A2R6AX49"/>
<feature type="transmembrane region" description="Helical" evidence="1">
    <location>
        <begin position="56"/>
        <end position="74"/>
    </location>
</feature>
<gene>
    <name evidence="2" type="ORF">B9Q03_05570</name>
</gene>
<reference evidence="2 3" key="1">
    <citation type="submission" date="2017-04" db="EMBL/GenBank/DDBJ databases">
        <title>Novel microbial lineages endemic to geothermal iron-oxide mats fill important gaps in the evolutionary history of Archaea.</title>
        <authorList>
            <person name="Jay Z.J."/>
            <person name="Beam J.P."/>
            <person name="Dlakic M."/>
            <person name="Rusch D.B."/>
            <person name="Kozubal M.A."/>
            <person name="Inskeep W.P."/>
        </authorList>
    </citation>
    <scope>NUCLEOTIDE SEQUENCE [LARGE SCALE GENOMIC DNA]</scope>
    <source>
        <strain evidence="2">OSP_D</strain>
    </source>
</reference>
<protein>
    <submittedName>
        <fullName evidence="2">Uncharacterized protein</fullName>
    </submittedName>
</protein>
<proteinExistence type="predicted"/>
<dbReference type="Proteomes" id="UP000240322">
    <property type="component" value="Unassembled WGS sequence"/>
</dbReference>
<feature type="transmembrane region" description="Helical" evidence="1">
    <location>
        <begin position="7"/>
        <end position="25"/>
    </location>
</feature>
<organism evidence="2 3">
    <name type="scientific">Candidatus Marsarchaeota G2 archaeon OSP_D</name>
    <dbReference type="NCBI Taxonomy" id="1978157"/>
    <lineage>
        <taxon>Archaea</taxon>
        <taxon>Candidatus Marsarchaeota</taxon>
        <taxon>Candidatus Marsarchaeota group 2</taxon>
    </lineage>
</organism>
<keyword evidence="1" id="KW-0472">Membrane</keyword>
<sequence length="103" mass="11310">MRLSYTFGVLVCLLSSAIILVLGVLNIFGGFSLLFTMLGVWTLVYGLVFQPRNDGILFYAGWGLTLIGLSSLYYLPVRYALSLTLSFILGTVVVNTVLKSVKH</sequence>